<evidence type="ECO:0000313" key="3">
    <source>
        <dbReference type="Proteomes" id="UP000030106"/>
    </source>
</evidence>
<organism evidence="2 3">
    <name type="scientific">Beauveria bassiana D1-5</name>
    <dbReference type="NCBI Taxonomy" id="1245745"/>
    <lineage>
        <taxon>Eukaryota</taxon>
        <taxon>Fungi</taxon>
        <taxon>Dikarya</taxon>
        <taxon>Ascomycota</taxon>
        <taxon>Pezizomycotina</taxon>
        <taxon>Sordariomycetes</taxon>
        <taxon>Hypocreomycetidae</taxon>
        <taxon>Hypocreales</taxon>
        <taxon>Cordycipitaceae</taxon>
        <taxon>Beauveria</taxon>
    </lineage>
</organism>
<dbReference type="Proteomes" id="UP000030106">
    <property type="component" value="Unassembled WGS sequence"/>
</dbReference>
<comment type="caution">
    <text evidence="2">The sequence shown here is derived from an EMBL/GenBank/DDBJ whole genome shotgun (WGS) entry which is preliminary data.</text>
</comment>
<sequence>MSTYSDLWCEKTIRLVMNAAVRSAKDYEKNKTQSNMITALEGAHNAIILARDDPVLSGELPEFVGEITACFDKVAKAKFEAILKDEKSCLPQVPEKLMVVVHNHHTLPEIEFWFPPSSRPVVHNHATPSEAEFAGPDKPVKDEVKGNSKPIIHQSRDWALGH</sequence>
<evidence type="ECO:0000313" key="2">
    <source>
        <dbReference type="EMBL" id="KGQ04835.1"/>
    </source>
</evidence>
<feature type="region of interest" description="Disordered" evidence="1">
    <location>
        <begin position="127"/>
        <end position="162"/>
    </location>
</feature>
<accession>A0A0A2VFC8</accession>
<gene>
    <name evidence="2" type="ORF">BBAD15_g9907</name>
</gene>
<dbReference type="HOGENOM" id="CLU_1635079_0_0_1"/>
<proteinExistence type="predicted"/>
<dbReference type="EMBL" id="ANFO01001006">
    <property type="protein sequence ID" value="KGQ04835.1"/>
    <property type="molecule type" value="Genomic_DNA"/>
</dbReference>
<dbReference type="AlphaFoldDB" id="A0A0A2VFC8"/>
<name>A0A0A2VFC8_BEABA</name>
<reference evidence="2 3" key="1">
    <citation type="submission" date="2012-10" db="EMBL/GenBank/DDBJ databases">
        <title>Genome sequencing and analysis of entomopathogenic fungi Beauveria bassiana D1-5.</title>
        <authorList>
            <person name="Li Q."/>
            <person name="Wang L."/>
            <person name="Zhang Z."/>
            <person name="Wang Q."/>
            <person name="Ren J."/>
            <person name="Wang M."/>
            <person name="Xu W."/>
            <person name="Wang J."/>
            <person name="Lu Y."/>
            <person name="Du Q."/>
            <person name="Sun Z."/>
        </authorList>
    </citation>
    <scope>NUCLEOTIDE SEQUENCE [LARGE SCALE GENOMIC DNA]</scope>
    <source>
        <strain evidence="2 3">D1-5</strain>
    </source>
</reference>
<protein>
    <submittedName>
        <fullName evidence="2">Uncharacterized protein</fullName>
    </submittedName>
</protein>
<evidence type="ECO:0000256" key="1">
    <source>
        <dbReference type="SAM" id="MobiDB-lite"/>
    </source>
</evidence>